<keyword evidence="5" id="KW-1185">Reference proteome</keyword>
<evidence type="ECO:0000256" key="2">
    <source>
        <dbReference type="SAM" id="SignalP"/>
    </source>
</evidence>
<sequence length="319" mass="33249">MLSRFAATAAVVCSLAALTGPASPAEPRPHHDTALGAIVPTLLSPALANSSPPGARTDPTIPCPAGTDRRAHPRPVVLVHGTAMNAYNSWNAMAPALADAGYCVYALNYGAYGSPLNALGAKGTGRIEDSARELAAYVERVLRTNRARTVDMVGHSLGGLMPRQYLKFEDGASKVHRLIGLAPDNHGTTVNGLDTLLRAIAPATDTAVGPSIRQQLSGSPFLTRLNEGGDTLPGVSYTVVATTHDKMVTPYTSGFLTAPAGRSGQVDNITLQEVCPGDRSSHLGVPYSPNVINLTLDALAPAHRGTWSCQNATPLLPLP</sequence>
<evidence type="ECO:0000313" key="5">
    <source>
        <dbReference type="Proteomes" id="UP001610818"/>
    </source>
</evidence>
<dbReference type="SUPFAM" id="SSF53474">
    <property type="entry name" value="alpha/beta-Hydrolases"/>
    <property type="match status" value="1"/>
</dbReference>
<dbReference type="Gene3D" id="3.40.50.1820">
    <property type="entry name" value="alpha/beta hydrolase"/>
    <property type="match status" value="1"/>
</dbReference>
<feature type="region of interest" description="Disordered" evidence="1">
    <location>
        <begin position="48"/>
        <end position="69"/>
    </location>
</feature>
<gene>
    <name evidence="4" type="ORF">ACH4F9_19160</name>
</gene>
<dbReference type="EMBL" id="JBIRGQ010000003">
    <property type="protein sequence ID" value="MFH8547125.1"/>
    <property type="molecule type" value="Genomic_DNA"/>
</dbReference>
<evidence type="ECO:0000259" key="3">
    <source>
        <dbReference type="Pfam" id="PF00561"/>
    </source>
</evidence>
<dbReference type="PANTHER" id="PTHR37574:SF1">
    <property type="entry name" value="LIPASE B"/>
    <property type="match status" value="1"/>
</dbReference>
<name>A0ABW7QSL0_9ACTN</name>
<comment type="caution">
    <text evidence="4">The sequence shown here is derived from an EMBL/GenBank/DDBJ whole genome shotgun (WGS) entry which is preliminary data.</text>
</comment>
<dbReference type="InterPro" id="IPR029058">
    <property type="entry name" value="AB_hydrolase_fold"/>
</dbReference>
<feature type="domain" description="AB hydrolase-1" evidence="3">
    <location>
        <begin position="75"/>
        <end position="186"/>
    </location>
</feature>
<dbReference type="InterPro" id="IPR000073">
    <property type="entry name" value="AB_hydrolase_1"/>
</dbReference>
<dbReference type="RefSeq" id="WP_397713022.1">
    <property type="nucleotide sequence ID" value="NZ_JBIRGN010000003.1"/>
</dbReference>
<organism evidence="4 5">
    <name type="scientific">Streptomyces longisporoflavus</name>
    <dbReference type="NCBI Taxonomy" id="28044"/>
    <lineage>
        <taxon>Bacteria</taxon>
        <taxon>Bacillati</taxon>
        <taxon>Actinomycetota</taxon>
        <taxon>Actinomycetes</taxon>
        <taxon>Kitasatosporales</taxon>
        <taxon>Streptomycetaceae</taxon>
        <taxon>Streptomyces</taxon>
    </lineage>
</organism>
<dbReference type="Proteomes" id="UP001610818">
    <property type="component" value="Unassembled WGS sequence"/>
</dbReference>
<protein>
    <submittedName>
        <fullName evidence="4">Esterase/lipase family protein</fullName>
    </submittedName>
</protein>
<evidence type="ECO:0000256" key="1">
    <source>
        <dbReference type="SAM" id="MobiDB-lite"/>
    </source>
</evidence>
<keyword evidence="2" id="KW-0732">Signal</keyword>
<accession>A0ABW7QSL0</accession>
<feature type="signal peptide" evidence="2">
    <location>
        <begin position="1"/>
        <end position="24"/>
    </location>
</feature>
<reference evidence="4 5" key="1">
    <citation type="submission" date="2024-10" db="EMBL/GenBank/DDBJ databases">
        <title>The Natural Products Discovery Center: Release of the First 8490 Sequenced Strains for Exploring Actinobacteria Biosynthetic Diversity.</title>
        <authorList>
            <person name="Kalkreuter E."/>
            <person name="Kautsar S.A."/>
            <person name="Yang D."/>
            <person name="Bader C.D."/>
            <person name="Teijaro C.N."/>
            <person name="Fluegel L."/>
            <person name="Davis C.M."/>
            <person name="Simpson J.R."/>
            <person name="Lauterbach L."/>
            <person name="Steele A.D."/>
            <person name="Gui C."/>
            <person name="Meng S."/>
            <person name="Li G."/>
            <person name="Viehrig K."/>
            <person name="Ye F."/>
            <person name="Su P."/>
            <person name="Kiefer A.F."/>
            <person name="Nichols A."/>
            <person name="Cepeda A.J."/>
            <person name="Yan W."/>
            <person name="Fan B."/>
            <person name="Jiang Y."/>
            <person name="Adhikari A."/>
            <person name="Zheng C.-J."/>
            <person name="Schuster L."/>
            <person name="Cowan T.M."/>
            <person name="Smanski M.J."/>
            <person name="Chevrette M.G."/>
            <person name="De Carvalho L.P.S."/>
            <person name="Shen B."/>
        </authorList>
    </citation>
    <scope>NUCLEOTIDE SEQUENCE [LARGE SCALE GENOMIC DNA]</scope>
    <source>
        <strain evidence="4 5">NPDC017990</strain>
    </source>
</reference>
<dbReference type="InterPro" id="IPR053228">
    <property type="entry name" value="Stereospecific_Lipase"/>
</dbReference>
<feature type="chain" id="PRO_5047267471" evidence="2">
    <location>
        <begin position="25"/>
        <end position="319"/>
    </location>
</feature>
<proteinExistence type="predicted"/>
<dbReference type="Pfam" id="PF00561">
    <property type="entry name" value="Abhydrolase_1"/>
    <property type="match status" value="1"/>
</dbReference>
<dbReference type="PANTHER" id="PTHR37574">
    <property type="entry name" value="LIPASE B"/>
    <property type="match status" value="1"/>
</dbReference>
<evidence type="ECO:0000313" key="4">
    <source>
        <dbReference type="EMBL" id="MFH8547125.1"/>
    </source>
</evidence>